<keyword evidence="3" id="KW-0378">Hydrolase</keyword>
<gene>
    <name evidence="5" type="ORF">B0H63DRAFT_492050</name>
</gene>
<comment type="caution">
    <text evidence="5">The sequence shown here is derived from an EMBL/GenBank/DDBJ whole genome shotgun (WGS) entry which is preliminary data.</text>
</comment>
<dbReference type="GO" id="GO:0006154">
    <property type="term" value="P:adenosine catabolic process"/>
    <property type="evidence" value="ECO:0007669"/>
    <property type="project" value="TreeGrafter"/>
</dbReference>
<reference evidence="5" key="1">
    <citation type="journal article" date="2023" name="Mol. Phylogenet. Evol.">
        <title>Genome-scale phylogeny and comparative genomics of the fungal order Sordariales.</title>
        <authorList>
            <person name="Hensen N."/>
            <person name="Bonometti L."/>
            <person name="Westerberg I."/>
            <person name="Brannstrom I.O."/>
            <person name="Guillou S."/>
            <person name="Cros-Aarteil S."/>
            <person name="Calhoun S."/>
            <person name="Haridas S."/>
            <person name="Kuo A."/>
            <person name="Mondo S."/>
            <person name="Pangilinan J."/>
            <person name="Riley R."/>
            <person name="LaButti K."/>
            <person name="Andreopoulos B."/>
            <person name="Lipzen A."/>
            <person name="Chen C."/>
            <person name="Yan M."/>
            <person name="Daum C."/>
            <person name="Ng V."/>
            <person name="Clum A."/>
            <person name="Steindorff A."/>
            <person name="Ohm R.A."/>
            <person name="Martin F."/>
            <person name="Silar P."/>
            <person name="Natvig D.O."/>
            <person name="Lalanne C."/>
            <person name="Gautier V."/>
            <person name="Ament-Velasquez S.L."/>
            <person name="Kruys A."/>
            <person name="Hutchinson M.I."/>
            <person name="Powell A.J."/>
            <person name="Barry K."/>
            <person name="Miller A.N."/>
            <person name="Grigoriev I.V."/>
            <person name="Debuchy R."/>
            <person name="Gladieux P."/>
            <person name="Hiltunen Thoren M."/>
            <person name="Johannesson H."/>
        </authorList>
    </citation>
    <scope>NUCLEOTIDE SEQUENCE</scope>
    <source>
        <strain evidence="5">CBS 232.78</strain>
    </source>
</reference>
<dbReference type="GO" id="GO:0046872">
    <property type="term" value="F:metal ion binding"/>
    <property type="evidence" value="ECO:0007669"/>
    <property type="project" value="UniProtKB-KW"/>
</dbReference>
<dbReference type="GO" id="GO:0004000">
    <property type="term" value="F:adenosine deaminase activity"/>
    <property type="evidence" value="ECO:0007669"/>
    <property type="project" value="TreeGrafter"/>
</dbReference>
<dbReference type="PANTHER" id="PTHR11409">
    <property type="entry name" value="ADENOSINE DEAMINASE"/>
    <property type="match status" value="1"/>
</dbReference>
<proteinExistence type="predicted"/>
<evidence type="ECO:0000256" key="3">
    <source>
        <dbReference type="ARBA" id="ARBA00022801"/>
    </source>
</evidence>
<dbReference type="SUPFAM" id="SSF51556">
    <property type="entry name" value="Metallo-dependent hydrolases"/>
    <property type="match status" value="1"/>
</dbReference>
<evidence type="ECO:0000256" key="2">
    <source>
        <dbReference type="ARBA" id="ARBA00022723"/>
    </source>
</evidence>
<dbReference type="GO" id="GO:0046103">
    <property type="term" value="P:inosine biosynthetic process"/>
    <property type="evidence" value="ECO:0007669"/>
    <property type="project" value="TreeGrafter"/>
</dbReference>
<dbReference type="Gene3D" id="3.20.20.140">
    <property type="entry name" value="Metal-dependent hydrolases"/>
    <property type="match status" value="1"/>
</dbReference>
<name>A0AAE0P7X3_9PEZI</name>
<dbReference type="PANTHER" id="PTHR11409:SF37">
    <property type="entry name" value="ADENOSINE DEAMINASE DOMAIN-CONTAINING PROTEIN"/>
    <property type="match status" value="1"/>
</dbReference>
<dbReference type="InterPro" id="IPR001365">
    <property type="entry name" value="A_deaminase_dom"/>
</dbReference>
<evidence type="ECO:0000313" key="6">
    <source>
        <dbReference type="Proteomes" id="UP001285441"/>
    </source>
</evidence>
<dbReference type="AlphaFoldDB" id="A0AAE0P7X3"/>
<dbReference type="EMBL" id="JAULSW010000001">
    <property type="protein sequence ID" value="KAK3394978.1"/>
    <property type="molecule type" value="Genomic_DNA"/>
</dbReference>
<keyword evidence="6" id="KW-1185">Reference proteome</keyword>
<dbReference type="Proteomes" id="UP001285441">
    <property type="component" value="Unassembled WGS sequence"/>
</dbReference>
<reference evidence="5" key="2">
    <citation type="submission" date="2023-06" db="EMBL/GenBank/DDBJ databases">
        <authorList>
            <consortium name="Lawrence Berkeley National Laboratory"/>
            <person name="Haridas S."/>
            <person name="Hensen N."/>
            <person name="Bonometti L."/>
            <person name="Westerberg I."/>
            <person name="Brannstrom I.O."/>
            <person name="Guillou S."/>
            <person name="Cros-Aarteil S."/>
            <person name="Calhoun S."/>
            <person name="Kuo A."/>
            <person name="Mondo S."/>
            <person name="Pangilinan J."/>
            <person name="Riley R."/>
            <person name="LaButti K."/>
            <person name="Andreopoulos B."/>
            <person name="Lipzen A."/>
            <person name="Chen C."/>
            <person name="Yanf M."/>
            <person name="Daum C."/>
            <person name="Ng V."/>
            <person name="Clum A."/>
            <person name="Steindorff A."/>
            <person name="Ohm R."/>
            <person name="Martin F."/>
            <person name="Silar P."/>
            <person name="Natvig D."/>
            <person name="Lalanne C."/>
            <person name="Gautier V."/>
            <person name="Ament-velasquez S.L."/>
            <person name="Kruys A."/>
            <person name="Hutchinson M.I."/>
            <person name="Powell A.J."/>
            <person name="Barry K."/>
            <person name="Miller A.N."/>
            <person name="Grigoriev I.V."/>
            <person name="Debuchy R."/>
            <person name="Gladieux P."/>
            <person name="Thoren M.H."/>
            <person name="Johannesson H."/>
        </authorList>
    </citation>
    <scope>NUCLEOTIDE SEQUENCE</scope>
    <source>
        <strain evidence="5">CBS 232.78</strain>
    </source>
</reference>
<dbReference type="InterPro" id="IPR032466">
    <property type="entry name" value="Metal_Hydrolase"/>
</dbReference>
<evidence type="ECO:0000256" key="1">
    <source>
        <dbReference type="ARBA" id="ARBA00001947"/>
    </source>
</evidence>
<keyword evidence="2" id="KW-0479">Metal-binding</keyword>
<evidence type="ECO:0000313" key="5">
    <source>
        <dbReference type="EMBL" id="KAK3394978.1"/>
    </source>
</evidence>
<dbReference type="InterPro" id="IPR006330">
    <property type="entry name" value="Ado/ade_deaminase"/>
</dbReference>
<feature type="domain" description="Adenosine deaminase" evidence="4">
    <location>
        <begin position="263"/>
        <end position="520"/>
    </location>
</feature>
<comment type="cofactor">
    <cofactor evidence="1">
        <name>Zn(2+)</name>
        <dbReference type="ChEBI" id="CHEBI:29105"/>
    </cofactor>
</comment>
<evidence type="ECO:0000259" key="4">
    <source>
        <dbReference type="Pfam" id="PF00962"/>
    </source>
</evidence>
<organism evidence="5 6">
    <name type="scientific">Podospora didyma</name>
    <dbReference type="NCBI Taxonomy" id="330526"/>
    <lineage>
        <taxon>Eukaryota</taxon>
        <taxon>Fungi</taxon>
        <taxon>Dikarya</taxon>
        <taxon>Ascomycota</taxon>
        <taxon>Pezizomycotina</taxon>
        <taxon>Sordariomycetes</taxon>
        <taxon>Sordariomycetidae</taxon>
        <taxon>Sordariales</taxon>
        <taxon>Podosporaceae</taxon>
        <taxon>Podospora</taxon>
    </lineage>
</organism>
<accession>A0AAE0P7X3</accession>
<dbReference type="Pfam" id="PF00962">
    <property type="entry name" value="A_deaminase"/>
    <property type="match status" value="1"/>
</dbReference>
<sequence>MEKVMGGSNNDTAQYDTTKALDVVVRSRRGQYNNTILEHSSDKGTGGIENSEDYFAQRKEVLEREASLGFDYACQQKASEDELQANEILQTLRHNDDICVYKQEHARKGYGGQTHRRFCGDHFLSNVELIEETEIFKVAQKIPKGAHLHIHFNANLPPNVLLDIVKTQPRMFITSTHPLTAKNEFINYSECQIEFRIRSTADELPSNLFPADYKSGNTMRFNQFLEEFPNNYHRSSVDDWLESKLIFTWELFDKRTKMMKEYTKRCLQKFVRDNIQYAEIRVNFIQANQIWLDDGSGQINNEGIMYIIINEYEFRKTNAYFNGLKIIYCTPRSFPGDQVGAALDECASFKRNQKYSKYVAGVDLVDEEAAGKPLKHDERLSIPFLFHSGKTIDDTEGNLLDALLMNSRRIGQAFALQLHPYIMQQIKQKGICLKTCPISNEILGLTSRMSGHSIYLLLANNVYCTVSSDNPALFKSTLSHDFYQVLAGNSDITLHGWRQLIEWSLEHLCTSKDKSVGIYSQWENHWNEFLQWIIETYGGVKRMAE</sequence>
<protein>
    <recommendedName>
        <fullName evidence="4">Adenosine deaminase domain-containing protein</fullName>
    </recommendedName>
</protein>